<organism evidence="1 2">
    <name type="scientific">Streblomastix strix</name>
    <dbReference type="NCBI Taxonomy" id="222440"/>
    <lineage>
        <taxon>Eukaryota</taxon>
        <taxon>Metamonada</taxon>
        <taxon>Preaxostyla</taxon>
        <taxon>Oxymonadida</taxon>
        <taxon>Streblomastigidae</taxon>
        <taxon>Streblomastix</taxon>
    </lineage>
</organism>
<sequence>MAIIMMNYFASEDSTVINEVNSALNVKMSQAKVQREMNQFMLIELDLYLMESVNEVDLEYPALYQILDDQIRKLFVVEIDLLVKDYIMVGFIEQLCQDFAVRHFKFVVISLKDLQIVLRFRNFDLKFGRFDVFMEFKILSCQDLFVILMDIVDANLLERS</sequence>
<dbReference type="EMBL" id="SNRW01002253">
    <property type="protein sequence ID" value="KAA6393363.1"/>
    <property type="molecule type" value="Genomic_DNA"/>
</dbReference>
<dbReference type="Proteomes" id="UP000324800">
    <property type="component" value="Unassembled WGS sequence"/>
</dbReference>
<evidence type="ECO:0000313" key="2">
    <source>
        <dbReference type="Proteomes" id="UP000324800"/>
    </source>
</evidence>
<name>A0A5J4WFG0_9EUKA</name>
<accession>A0A5J4WFG0</accession>
<reference evidence="1 2" key="1">
    <citation type="submission" date="2019-03" db="EMBL/GenBank/DDBJ databases">
        <title>Single cell metagenomics reveals metabolic interactions within the superorganism composed of flagellate Streblomastix strix and complex community of Bacteroidetes bacteria on its surface.</title>
        <authorList>
            <person name="Treitli S.C."/>
            <person name="Kolisko M."/>
            <person name="Husnik F."/>
            <person name="Keeling P."/>
            <person name="Hampl V."/>
        </authorList>
    </citation>
    <scope>NUCLEOTIDE SEQUENCE [LARGE SCALE GENOMIC DNA]</scope>
    <source>
        <strain evidence="1">ST1C</strain>
    </source>
</reference>
<protein>
    <submittedName>
        <fullName evidence="1">Uncharacterized protein</fullName>
    </submittedName>
</protein>
<proteinExistence type="predicted"/>
<evidence type="ECO:0000313" key="1">
    <source>
        <dbReference type="EMBL" id="KAA6393363.1"/>
    </source>
</evidence>
<comment type="caution">
    <text evidence="1">The sequence shown here is derived from an EMBL/GenBank/DDBJ whole genome shotgun (WGS) entry which is preliminary data.</text>
</comment>
<dbReference type="AlphaFoldDB" id="A0A5J4WFG0"/>
<gene>
    <name evidence="1" type="ORF">EZS28_011106</name>
</gene>